<sequence length="163" mass="19505">MILRKIRTNNRGFSVICKCDYCGKEFSKRYSTLKEYEHQFCSKKCFGKWERGSNNPIYKKPVSKETRLKMSKSSSGELASRWKGGRLKERNYIIVLKHNHPYCNPNGYVYEHRLVMEKHLGRYLKPRETIHHINGNGYDNRIENLRLFKDGIEHLKWHNANRK</sequence>
<dbReference type="InterPro" id="IPR003615">
    <property type="entry name" value="HNH_nuc"/>
</dbReference>
<proteinExistence type="predicted"/>
<dbReference type="AlphaFoldDB" id="X1J1R5"/>
<feature type="domain" description="TRASH" evidence="1">
    <location>
        <begin position="19"/>
        <end position="53"/>
    </location>
</feature>
<dbReference type="SMART" id="SM00746">
    <property type="entry name" value="TRASH"/>
    <property type="match status" value="1"/>
</dbReference>
<dbReference type="Pfam" id="PF13392">
    <property type="entry name" value="HNH_3"/>
    <property type="match status" value="1"/>
</dbReference>
<dbReference type="Gene3D" id="3.90.75.20">
    <property type="match status" value="1"/>
</dbReference>
<dbReference type="InterPro" id="IPR011017">
    <property type="entry name" value="TRASH_dom"/>
</dbReference>
<gene>
    <name evidence="2" type="ORF">S03H2_63851</name>
</gene>
<reference evidence="2" key="1">
    <citation type="journal article" date="2014" name="Front. Microbiol.">
        <title>High frequency of phylogenetically diverse reductive dehalogenase-homologous genes in deep subseafloor sedimentary metagenomes.</title>
        <authorList>
            <person name="Kawai M."/>
            <person name="Futagami T."/>
            <person name="Toyoda A."/>
            <person name="Takaki Y."/>
            <person name="Nishi S."/>
            <person name="Hori S."/>
            <person name="Arai W."/>
            <person name="Tsubouchi T."/>
            <person name="Morono Y."/>
            <person name="Uchiyama I."/>
            <person name="Ito T."/>
            <person name="Fujiyama A."/>
            <person name="Inagaki F."/>
            <person name="Takami H."/>
        </authorList>
    </citation>
    <scope>NUCLEOTIDE SEQUENCE</scope>
    <source>
        <strain evidence="2">Expedition CK06-06</strain>
    </source>
</reference>
<dbReference type="SUPFAM" id="SSF64496">
    <property type="entry name" value="DNA-binding domain of intron-encoded endonucleases"/>
    <property type="match status" value="1"/>
</dbReference>
<dbReference type="EMBL" id="BARU01041407">
    <property type="protein sequence ID" value="GAH87912.1"/>
    <property type="molecule type" value="Genomic_DNA"/>
</dbReference>
<accession>X1J1R5</accession>
<dbReference type="InterPro" id="IPR044925">
    <property type="entry name" value="His-Me_finger_sf"/>
</dbReference>
<organism evidence="2">
    <name type="scientific">marine sediment metagenome</name>
    <dbReference type="NCBI Taxonomy" id="412755"/>
    <lineage>
        <taxon>unclassified sequences</taxon>
        <taxon>metagenomes</taxon>
        <taxon>ecological metagenomes</taxon>
    </lineage>
</organism>
<comment type="caution">
    <text evidence="2">The sequence shown here is derived from an EMBL/GenBank/DDBJ whole genome shotgun (WGS) entry which is preliminary data.</text>
</comment>
<evidence type="ECO:0000313" key="2">
    <source>
        <dbReference type="EMBL" id="GAH87912.1"/>
    </source>
</evidence>
<evidence type="ECO:0000259" key="1">
    <source>
        <dbReference type="SMART" id="SM00746"/>
    </source>
</evidence>
<protein>
    <recommendedName>
        <fullName evidence="1">TRASH domain-containing protein</fullName>
    </recommendedName>
</protein>
<name>X1J1R5_9ZZZZ</name>
<dbReference type="SUPFAM" id="SSF54060">
    <property type="entry name" value="His-Me finger endonucleases"/>
    <property type="match status" value="1"/>
</dbReference>